<dbReference type="InterPro" id="IPR025227">
    <property type="entry name" value="DUF4169"/>
</dbReference>
<keyword evidence="3" id="KW-1185">Reference proteome</keyword>
<dbReference type="Pfam" id="PF13770">
    <property type="entry name" value="DUF4169"/>
    <property type="match status" value="1"/>
</dbReference>
<protein>
    <submittedName>
        <fullName evidence="2">DUF4169 family protein</fullName>
    </submittedName>
</protein>
<gene>
    <name evidence="2" type="ORF">DW352_25540</name>
</gene>
<name>A0A346A346_9HYPH</name>
<feature type="compositionally biased region" description="Basic and acidic residues" evidence="1">
    <location>
        <begin position="69"/>
        <end position="94"/>
    </location>
</feature>
<dbReference type="OrthoDB" id="7173889at2"/>
<dbReference type="KEGG" id="ptaw:DW352_25540"/>
<proteinExistence type="predicted"/>
<accession>A0A346A346</accession>
<evidence type="ECO:0000313" key="3">
    <source>
        <dbReference type="Proteomes" id="UP000254889"/>
    </source>
</evidence>
<reference evidence="2 3" key="1">
    <citation type="submission" date="2018-07" db="EMBL/GenBank/DDBJ databases">
        <authorList>
            <person name="Quirk P.G."/>
            <person name="Krulwich T.A."/>
        </authorList>
    </citation>
    <scope>NUCLEOTIDE SEQUENCE [LARGE SCALE GENOMIC DNA]</scope>
    <source>
        <strain evidence="2 3">CC-BB4</strain>
    </source>
</reference>
<dbReference type="Proteomes" id="UP000254889">
    <property type="component" value="Chromosome"/>
</dbReference>
<dbReference type="EMBL" id="CP031417">
    <property type="protein sequence ID" value="AXK83593.1"/>
    <property type="molecule type" value="Genomic_DNA"/>
</dbReference>
<organism evidence="2 3">
    <name type="scientific">Pseudolabrys taiwanensis</name>
    <dbReference type="NCBI Taxonomy" id="331696"/>
    <lineage>
        <taxon>Bacteria</taxon>
        <taxon>Pseudomonadati</taxon>
        <taxon>Pseudomonadota</taxon>
        <taxon>Alphaproteobacteria</taxon>
        <taxon>Hyphomicrobiales</taxon>
        <taxon>Xanthobacteraceae</taxon>
        <taxon>Pseudolabrys</taxon>
    </lineage>
</organism>
<dbReference type="AlphaFoldDB" id="A0A346A346"/>
<feature type="region of interest" description="Disordered" evidence="1">
    <location>
        <begin position="44"/>
        <end position="94"/>
    </location>
</feature>
<evidence type="ECO:0000256" key="1">
    <source>
        <dbReference type="SAM" id="MobiDB-lite"/>
    </source>
</evidence>
<sequence>MRFVPGWASLANVVGQELSRLDRLASRYRKNRMAELVNLRTVRKRAKRQQDERHAAANRLIHGQPKHVRSLDQAREAKAARDLDQHRIDTGDVP</sequence>
<evidence type="ECO:0000313" key="2">
    <source>
        <dbReference type="EMBL" id="AXK83593.1"/>
    </source>
</evidence>